<dbReference type="InterPro" id="IPR013736">
    <property type="entry name" value="Xaa-Pro_dipept_C"/>
</dbReference>
<reference evidence="4 5" key="1">
    <citation type="journal article" date="2018" name="J. Biol. Chem.">
        <title>Discovery of the actinoplanic acid pathway in Streptomyces rapamycinicus reveals a genetically conserved synergism with rapamycin.</title>
        <authorList>
            <person name="Mrak P."/>
            <person name="Krastel P."/>
            <person name="Pivk Lukancic P."/>
            <person name="Tao J."/>
            <person name="Pistorius D."/>
            <person name="Moore C.M."/>
        </authorList>
    </citation>
    <scope>NUCLEOTIDE SEQUENCE [LARGE SCALE GENOMIC DNA]</scope>
    <source>
        <strain evidence="4 5">NRRL 5491</strain>
    </source>
</reference>
<dbReference type="PANTHER" id="PTHR43056">
    <property type="entry name" value="PEPTIDASE S9 PROLYL OLIGOPEPTIDASE"/>
    <property type="match status" value="1"/>
</dbReference>
<feature type="region of interest" description="Disordered" evidence="2">
    <location>
        <begin position="369"/>
        <end position="401"/>
    </location>
</feature>
<dbReference type="InterPro" id="IPR000383">
    <property type="entry name" value="Xaa-Pro-like_dom"/>
</dbReference>
<dbReference type="Proteomes" id="UP000281594">
    <property type="component" value="Unassembled WGS sequence"/>
</dbReference>
<evidence type="ECO:0000256" key="1">
    <source>
        <dbReference type="ARBA" id="ARBA00022801"/>
    </source>
</evidence>
<dbReference type="EMBL" id="QYCY01000001">
    <property type="protein sequence ID" value="RLV77417.1"/>
    <property type="molecule type" value="Genomic_DNA"/>
</dbReference>
<dbReference type="AlphaFoldDB" id="A0A0A0NQB5"/>
<keyword evidence="1" id="KW-0378">Hydrolase</keyword>
<dbReference type="HOGENOM" id="CLU_015590_5_1_11"/>
<dbReference type="SMART" id="SM00939">
    <property type="entry name" value="PepX_C"/>
    <property type="match status" value="1"/>
</dbReference>
<gene>
    <name evidence="4" type="ORF">D3C57_103570</name>
</gene>
<dbReference type="Gene3D" id="2.60.120.260">
    <property type="entry name" value="Galactose-binding domain-like"/>
    <property type="match status" value="1"/>
</dbReference>
<evidence type="ECO:0000313" key="5">
    <source>
        <dbReference type="Proteomes" id="UP000281594"/>
    </source>
</evidence>
<evidence type="ECO:0000259" key="3">
    <source>
        <dbReference type="SMART" id="SM00939"/>
    </source>
</evidence>
<comment type="caution">
    <text evidence="4">The sequence shown here is derived from an EMBL/GenBank/DDBJ whole genome shotgun (WGS) entry which is preliminary data.</text>
</comment>
<dbReference type="Pfam" id="PF08530">
    <property type="entry name" value="PepX_C"/>
    <property type="match status" value="1"/>
</dbReference>
<dbReference type="InterPro" id="IPR050585">
    <property type="entry name" value="Xaa-Pro_dipeptidyl-ppase/CocE"/>
</dbReference>
<dbReference type="Gene3D" id="1.10.3020.10">
    <property type="entry name" value="alpha-amino acid ester hydrolase ( Helical cap domain)"/>
    <property type="match status" value="1"/>
</dbReference>
<dbReference type="Gene3D" id="3.40.50.1820">
    <property type="entry name" value="alpha/beta hydrolase"/>
    <property type="match status" value="1"/>
</dbReference>
<proteinExistence type="predicted"/>
<dbReference type="PANTHER" id="PTHR43056:SF10">
    <property type="entry name" value="COCE_NOND FAMILY, PUTATIVE (AFU_ORTHOLOGUE AFUA_7G00600)-RELATED"/>
    <property type="match status" value="1"/>
</dbReference>
<accession>A0A0A0NQB5</accession>
<dbReference type="SUPFAM" id="SSF53474">
    <property type="entry name" value="alpha/beta-Hydrolases"/>
    <property type="match status" value="1"/>
</dbReference>
<dbReference type="SUPFAM" id="SSF49785">
    <property type="entry name" value="Galactose-binding domain-like"/>
    <property type="match status" value="1"/>
</dbReference>
<evidence type="ECO:0000313" key="4">
    <source>
        <dbReference type="EMBL" id="RLV77417.1"/>
    </source>
</evidence>
<feature type="domain" description="Xaa-Pro dipeptidyl-peptidase C-terminal" evidence="3">
    <location>
        <begin position="313"/>
        <end position="566"/>
    </location>
</feature>
<organism evidence="4 5">
    <name type="scientific">Streptomyces rapamycinicus (strain ATCC 29253 / DSM 41530 / NRRL 5491 / AYB-994)</name>
    <name type="common">Streptomyces hygroscopicus (strain ATCC 29253)</name>
    <dbReference type="NCBI Taxonomy" id="1343740"/>
    <lineage>
        <taxon>Bacteria</taxon>
        <taxon>Bacillati</taxon>
        <taxon>Actinomycetota</taxon>
        <taxon>Actinomycetes</taxon>
        <taxon>Kitasatosporales</taxon>
        <taxon>Streptomycetaceae</taxon>
        <taxon>Streptomyces</taxon>
        <taxon>Streptomyces violaceusniger group</taxon>
    </lineage>
</organism>
<dbReference type="Pfam" id="PF02129">
    <property type="entry name" value="Peptidase_S15"/>
    <property type="match status" value="1"/>
</dbReference>
<dbReference type="eggNOG" id="COG2936">
    <property type="taxonomic scope" value="Bacteria"/>
</dbReference>
<dbReference type="GO" id="GO:0008239">
    <property type="term" value="F:dipeptidyl-peptidase activity"/>
    <property type="evidence" value="ECO:0007669"/>
    <property type="project" value="InterPro"/>
</dbReference>
<dbReference type="InterPro" id="IPR029058">
    <property type="entry name" value="AB_hydrolase_fold"/>
</dbReference>
<evidence type="ECO:0000256" key="2">
    <source>
        <dbReference type="SAM" id="MobiDB-lite"/>
    </source>
</evidence>
<dbReference type="InterPro" id="IPR005674">
    <property type="entry name" value="CocE/Ser_esterase"/>
</dbReference>
<sequence>MRIVVEHDLEIPLRDGTVLRADLYRPDSRVSLPTLIRRTPYGRAGESAGPGLDTRRLLTAGYGLLVQDVRGRGSSGGEFEPFWAEGVDGADTVDWAAAQPWCDGRVGMLGRSYEGSTALLAAGHVPEALHAVSAYMAGSEFREGWCYQGGVFQLGFVLHWALADLLLPGLLAADSGSTGAGAERVLHALDSIEDLYRTPDLAWKLLDELAPYVRRWREHPRPGPYWRRAAPNQTYPAMRAAGLHIGGWYDIFLGGTLENYDGGRRHCGSAAAREHTTLVVGPWSHCVRGGVFPGRRYGVRADDQVLDVTGLHIDHFDRTLKGTGGPPAERVRLFLTGVDRWQTFPDWPVPDVSPAALYLTSGARHANSATGDGALLPDPPPAAGADHFLHDPEDPVPTTGGATLMTGMFVGADCGPRDQRAVERRADVLCYTGAPQTAALTVVGEVTLVVYVSCSGPATDIAAKLVDVAPDGRAEILCDGIRAGYAECTDGPSPPGRTVEVTVRLGAVGHVFAPGHRVRLEVAGSNFPRFEVNPGTGGDPAELWARPYETVTATIHHGRPLPSHLLLSVLTTD</sequence>
<dbReference type="RefSeq" id="WP_020872873.1">
    <property type="nucleotide sequence ID" value="NC_022785.1"/>
</dbReference>
<name>A0A0A0NQB5_STRRN</name>
<dbReference type="KEGG" id="src:M271_40050"/>
<dbReference type="NCBIfam" id="TIGR00976">
    <property type="entry name" value="CocE_NonD"/>
    <property type="match status" value="1"/>
</dbReference>
<protein>
    <recommendedName>
        <fullName evidence="3">Xaa-Pro dipeptidyl-peptidase C-terminal domain-containing protein</fullName>
    </recommendedName>
</protein>
<dbReference type="InterPro" id="IPR008979">
    <property type="entry name" value="Galactose-bd-like_sf"/>
</dbReference>